<feature type="compositionally biased region" description="Polar residues" evidence="1">
    <location>
        <begin position="41"/>
        <end position="51"/>
    </location>
</feature>
<reference evidence="2 3" key="1">
    <citation type="journal article" date="2021" name="BMC Genomics">
        <title>Datura genome reveals duplications of psychoactive alkaloid biosynthetic genes and high mutation rate following tissue culture.</title>
        <authorList>
            <person name="Rajewski A."/>
            <person name="Carter-House D."/>
            <person name="Stajich J."/>
            <person name="Litt A."/>
        </authorList>
    </citation>
    <scope>NUCLEOTIDE SEQUENCE [LARGE SCALE GENOMIC DNA]</scope>
    <source>
        <strain evidence="2">AR-01</strain>
    </source>
</reference>
<name>A0ABS8S5R4_DATST</name>
<gene>
    <name evidence="2" type="ORF">HAX54_024965</name>
</gene>
<feature type="region of interest" description="Disordered" evidence="1">
    <location>
        <begin position="16"/>
        <end position="51"/>
    </location>
</feature>
<sequence>MHILSGVPLQAFPYFSKSGNFEGRGVPQRESPHYRAKKGNYQDSNLSLGGG</sequence>
<evidence type="ECO:0000256" key="1">
    <source>
        <dbReference type="SAM" id="MobiDB-lite"/>
    </source>
</evidence>
<proteinExistence type="predicted"/>
<dbReference type="Proteomes" id="UP000823775">
    <property type="component" value="Unassembled WGS sequence"/>
</dbReference>
<evidence type="ECO:0000313" key="2">
    <source>
        <dbReference type="EMBL" id="MCD7454473.1"/>
    </source>
</evidence>
<feature type="non-terminal residue" evidence="2">
    <location>
        <position position="51"/>
    </location>
</feature>
<dbReference type="EMBL" id="JACEIK010000303">
    <property type="protein sequence ID" value="MCD7454473.1"/>
    <property type="molecule type" value="Genomic_DNA"/>
</dbReference>
<keyword evidence="3" id="KW-1185">Reference proteome</keyword>
<organism evidence="2 3">
    <name type="scientific">Datura stramonium</name>
    <name type="common">Jimsonweed</name>
    <name type="synonym">Common thornapple</name>
    <dbReference type="NCBI Taxonomy" id="4076"/>
    <lineage>
        <taxon>Eukaryota</taxon>
        <taxon>Viridiplantae</taxon>
        <taxon>Streptophyta</taxon>
        <taxon>Embryophyta</taxon>
        <taxon>Tracheophyta</taxon>
        <taxon>Spermatophyta</taxon>
        <taxon>Magnoliopsida</taxon>
        <taxon>eudicotyledons</taxon>
        <taxon>Gunneridae</taxon>
        <taxon>Pentapetalae</taxon>
        <taxon>asterids</taxon>
        <taxon>lamiids</taxon>
        <taxon>Solanales</taxon>
        <taxon>Solanaceae</taxon>
        <taxon>Solanoideae</taxon>
        <taxon>Datureae</taxon>
        <taxon>Datura</taxon>
    </lineage>
</organism>
<protein>
    <submittedName>
        <fullName evidence="2">Uncharacterized protein</fullName>
    </submittedName>
</protein>
<accession>A0ABS8S5R4</accession>
<evidence type="ECO:0000313" key="3">
    <source>
        <dbReference type="Proteomes" id="UP000823775"/>
    </source>
</evidence>
<comment type="caution">
    <text evidence="2">The sequence shown here is derived from an EMBL/GenBank/DDBJ whole genome shotgun (WGS) entry which is preliminary data.</text>
</comment>